<accession>A0ACC0B7H7</accession>
<protein>
    <submittedName>
        <fullName evidence="1">Uncharacterized protein</fullName>
    </submittedName>
</protein>
<evidence type="ECO:0000313" key="1">
    <source>
        <dbReference type="EMBL" id="KAI5668609.1"/>
    </source>
</evidence>
<keyword evidence="2" id="KW-1185">Reference proteome</keyword>
<organism evidence="1 2">
    <name type="scientific">Catharanthus roseus</name>
    <name type="common">Madagascar periwinkle</name>
    <name type="synonym">Vinca rosea</name>
    <dbReference type="NCBI Taxonomy" id="4058"/>
    <lineage>
        <taxon>Eukaryota</taxon>
        <taxon>Viridiplantae</taxon>
        <taxon>Streptophyta</taxon>
        <taxon>Embryophyta</taxon>
        <taxon>Tracheophyta</taxon>
        <taxon>Spermatophyta</taxon>
        <taxon>Magnoliopsida</taxon>
        <taxon>eudicotyledons</taxon>
        <taxon>Gunneridae</taxon>
        <taxon>Pentapetalae</taxon>
        <taxon>asterids</taxon>
        <taxon>lamiids</taxon>
        <taxon>Gentianales</taxon>
        <taxon>Apocynaceae</taxon>
        <taxon>Rauvolfioideae</taxon>
        <taxon>Vinceae</taxon>
        <taxon>Catharanthinae</taxon>
        <taxon>Catharanthus</taxon>
    </lineage>
</organism>
<reference evidence="2" key="1">
    <citation type="journal article" date="2023" name="Nat. Plants">
        <title>Single-cell RNA sequencing provides a high-resolution roadmap for understanding the multicellular compartmentation of specialized metabolism.</title>
        <authorList>
            <person name="Sun S."/>
            <person name="Shen X."/>
            <person name="Li Y."/>
            <person name="Li Y."/>
            <person name="Wang S."/>
            <person name="Li R."/>
            <person name="Zhang H."/>
            <person name="Shen G."/>
            <person name="Guo B."/>
            <person name="Wei J."/>
            <person name="Xu J."/>
            <person name="St-Pierre B."/>
            <person name="Chen S."/>
            <person name="Sun C."/>
        </authorList>
    </citation>
    <scope>NUCLEOTIDE SEQUENCE [LARGE SCALE GENOMIC DNA]</scope>
</reference>
<evidence type="ECO:0000313" key="2">
    <source>
        <dbReference type="Proteomes" id="UP001060085"/>
    </source>
</evidence>
<name>A0ACC0B7H7_CATRO</name>
<comment type="caution">
    <text evidence="1">The sequence shown here is derived from an EMBL/GenBank/DDBJ whole genome shotgun (WGS) entry which is preliminary data.</text>
</comment>
<dbReference type="EMBL" id="CM044704">
    <property type="protein sequence ID" value="KAI5668609.1"/>
    <property type="molecule type" value="Genomic_DNA"/>
</dbReference>
<dbReference type="Proteomes" id="UP001060085">
    <property type="component" value="Linkage Group LG04"/>
</dbReference>
<gene>
    <name evidence="1" type="ORF">M9H77_18462</name>
</gene>
<sequence>MNNFTRVGRDLKNFFIVALNMKSLNVDKGNCQTIDSSYSGIFLHKTADETWDLFENSSDNSQQHATSSRIGTSRQIGNRGGMYEVTQNVDLCLEAMTQIVDSHTQSIAKLETQIGELANAIIEEMRVSFLVIQ</sequence>
<proteinExistence type="predicted"/>